<dbReference type="RefSeq" id="WP_197998624.1">
    <property type="nucleotide sequence ID" value="NZ_CP037920.1"/>
</dbReference>
<evidence type="ECO:0000256" key="2">
    <source>
        <dbReference type="PIRSR" id="PIRSR639126-1"/>
    </source>
</evidence>
<accession>A0A517W2W1</accession>
<dbReference type="GO" id="GO:0061929">
    <property type="term" value="F:gamma-glutamylaminecyclotransferase activity"/>
    <property type="evidence" value="ECO:0007669"/>
    <property type="project" value="InterPro"/>
</dbReference>
<dbReference type="PANTHER" id="PTHR12510">
    <property type="entry name" value="TROPONIN C-AKIN-1 PROTEIN"/>
    <property type="match status" value="1"/>
</dbReference>
<feature type="domain" description="Gamma-glutamylcyclotransferase AIG2-like" evidence="4">
    <location>
        <begin position="9"/>
        <end position="122"/>
    </location>
</feature>
<feature type="active site" description="Proton acceptor" evidence="2">
    <location>
        <position position="80"/>
    </location>
</feature>
<dbReference type="Proteomes" id="UP000318704">
    <property type="component" value="Chromosome"/>
</dbReference>
<dbReference type="KEGG" id="gaw:V144x_50890"/>
<evidence type="ECO:0000256" key="3">
    <source>
        <dbReference type="RuleBase" id="RU367036"/>
    </source>
</evidence>
<evidence type="ECO:0000256" key="1">
    <source>
        <dbReference type="ARBA" id="ARBA00008861"/>
    </source>
</evidence>
<dbReference type="GO" id="GO:0005829">
    <property type="term" value="C:cytosol"/>
    <property type="evidence" value="ECO:0007669"/>
    <property type="project" value="TreeGrafter"/>
</dbReference>
<dbReference type="Pfam" id="PF06094">
    <property type="entry name" value="GGACT"/>
    <property type="match status" value="1"/>
</dbReference>
<evidence type="ECO:0000313" key="5">
    <source>
        <dbReference type="EMBL" id="QDT99577.1"/>
    </source>
</evidence>
<protein>
    <recommendedName>
        <fullName evidence="3">Gamma-glutamylcyclotransferase family protein</fullName>
    </recommendedName>
</protein>
<gene>
    <name evidence="5" type="ORF">V144x_50890</name>
</gene>
<dbReference type="EMBL" id="CP037920">
    <property type="protein sequence ID" value="QDT99577.1"/>
    <property type="molecule type" value="Genomic_DNA"/>
</dbReference>
<name>A0A517W2W1_9PLAN</name>
<dbReference type="Gene3D" id="3.10.490.10">
    <property type="entry name" value="Gamma-glutamyl cyclotransferase-like"/>
    <property type="match status" value="1"/>
</dbReference>
<dbReference type="InterPro" id="IPR009288">
    <property type="entry name" value="AIG2-like_dom"/>
</dbReference>
<dbReference type="CDD" id="cd06661">
    <property type="entry name" value="GGCT_like"/>
    <property type="match status" value="1"/>
</dbReference>
<proteinExistence type="inferred from homology"/>
<dbReference type="PANTHER" id="PTHR12510:SF4">
    <property type="entry name" value="GAMMA-GLUTAMYLAMINECYCLOTRANSFERASE"/>
    <property type="match status" value="1"/>
</dbReference>
<dbReference type="InterPro" id="IPR013024">
    <property type="entry name" value="GGCT-like"/>
</dbReference>
<comment type="similarity">
    <text evidence="1 3">Belongs to the gamma-glutamylcyclotransferase family.</text>
</comment>
<dbReference type="InterPro" id="IPR036568">
    <property type="entry name" value="GGCT-like_sf"/>
</dbReference>
<evidence type="ECO:0000259" key="4">
    <source>
        <dbReference type="Pfam" id="PF06094"/>
    </source>
</evidence>
<evidence type="ECO:0000313" key="6">
    <source>
        <dbReference type="Proteomes" id="UP000318704"/>
    </source>
</evidence>
<dbReference type="AlphaFoldDB" id="A0A517W2W1"/>
<dbReference type="InterPro" id="IPR039126">
    <property type="entry name" value="GGACT"/>
</dbReference>
<sequence length="126" mass="14316">MNQESRTLIFVYGTLKRGFCRSQFLENQIFLTKATTAPHYTMYDCGEYPGLVVDVAEGIGIQGELWSVDESGVQLLDEVEGVAENWFSRDTIELISSFDDQIVQAYYFQGDVTHLKKNGSNWTKQS</sequence>
<reference evidence="5 6" key="1">
    <citation type="submission" date="2019-03" db="EMBL/GenBank/DDBJ databases">
        <title>Deep-cultivation of Planctomycetes and their phenomic and genomic characterization uncovers novel biology.</title>
        <authorList>
            <person name="Wiegand S."/>
            <person name="Jogler M."/>
            <person name="Boedeker C."/>
            <person name="Pinto D."/>
            <person name="Vollmers J."/>
            <person name="Rivas-Marin E."/>
            <person name="Kohn T."/>
            <person name="Peeters S.H."/>
            <person name="Heuer A."/>
            <person name="Rast P."/>
            <person name="Oberbeckmann S."/>
            <person name="Bunk B."/>
            <person name="Jeske O."/>
            <person name="Meyerdierks A."/>
            <person name="Storesund J.E."/>
            <person name="Kallscheuer N."/>
            <person name="Luecker S."/>
            <person name="Lage O.M."/>
            <person name="Pohl T."/>
            <person name="Merkel B.J."/>
            <person name="Hornburger P."/>
            <person name="Mueller R.-W."/>
            <person name="Bruemmer F."/>
            <person name="Labrenz M."/>
            <person name="Spormann A.M."/>
            <person name="Op den Camp H."/>
            <person name="Overmann J."/>
            <person name="Amann R."/>
            <person name="Jetten M.S.M."/>
            <person name="Mascher T."/>
            <person name="Medema M.H."/>
            <person name="Devos D.P."/>
            <person name="Kaster A.-K."/>
            <person name="Ovreas L."/>
            <person name="Rohde M."/>
            <person name="Galperin M.Y."/>
            <person name="Jogler C."/>
        </authorList>
    </citation>
    <scope>NUCLEOTIDE SEQUENCE [LARGE SCALE GENOMIC DNA]</scope>
    <source>
        <strain evidence="5 6">V144</strain>
    </source>
</reference>
<dbReference type="SUPFAM" id="SSF110857">
    <property type="entry name" value="Gamma-glutamyl cyclotransferase-like"/>
    <property type="match status" value="1"/>
</dbReference>
<organism evidence="5 6">
    <name type="scientific">Gimesia aquarii</name>
    <dbReference type="NCBI Taxonomy" id="2527964"/>
    <lineage>
        <taxon>Bacteria</taxon>
        <taxon>Pseudomonadati</taxon>
        <taxon>Planctomycetota</taxon>
        <taxon>Planctomycetia</taxon>
        <taxon>Planctomycetales</taxon>
        <taxon>Planctomycetaceae</taxon>
        <taxon>Gimesia</taxon>
    </lineage>
</organism>